<comment type="caution">
    <text evidence="3">The sequence shown here is derived from an EMBL/GenBank/DDBJ whole genome shotgun (WGS) entry which is preliminary data.</text>
</comment>
<protein>
    <submittedName>
        <fullName evidence="3">Universal stress protein</fullName>
    </submittedName>
</protein>
<dbReference type="PANTHER" id="PTHR46553:SF3">
    <property type="entry name" value="ADENINE NUCLEOTIDE ALPHA HYDROLASES-LIKE SUPERFAMILY PROTEIN"/>
    <property type="match status" value="1"/>
</dbReference>
<dbReference type="AlphaFoldDB" id="A0A9W6H9S1"/>
<dbReference type="RefSeq" id="WP_271177199.1">
    <property type="nucleotide sequence ID" value="NZ_BAAAJO010000008.1"/>
</dbReference>
<dbReference type="PANTHER" id="PTHR46553">
    <property type="entry name" value="ADENINE NUCLEOTIDE ALPHA HYDROLASES-LIKE SUPERFAMILY PROTEIN"/>
    <property type="match status" value="1"/>
</dbReference>
<dbReference type="PRINTS" id="PR01438">
    <property type="entry name" value="UNVRSLSTRESS"/>
</dbReference>
<dbReference type="Proteomes" id="UP001142372">
    <property type="component" value="Unassembled WGS sequence"/>
</dbReference>
<dbReference type="EMBL" id="BSEN01000009">
    <property type="protein sequence ID" value="GLJ76536.1"/>
    <property type="molecule type" value="Genomic_DNA"/>
</dbReference>
<evidence type="ECO:0000256" key="1">
    <source>
        <dbReference type="ARBA" id="ARBA00008791"/>
    </source>
</evidence>
<name>A0A9W6H9S1_9MICO</name>
<dbReference type="CDD" id="cd00293">
    <property type="entry name" value="USP-like"/>
    <property type="match status" value="1"/>
</dbReference>
<comment type="similarity">
    <text evidence="1">Belongs to the universal stress protein A family.</text>
</comment>
<reference evidence="3" key="1">
    <citation type="journal article" date="2014" name="Int. J. Syst. Evol. Microbiol.">
        <title>Complete genome sequence of Corynebacterium casei LMG S-19264T (=DSM 44701T), isolated from a smear-ripened cheese.</title>
        <authorList>
            <consortium name="US DOE Joint Genome Institute (JGI-PGF)"/>
            <person name="Walter F."/>
            <person name="Albersmeier A."/>
            <person name="Kalinowski J."/>
            <person name="Ruckert C."/>
        </authorList>
    </citation>
    <scope>NUCLEOTIDE SEQUENCE</scope>
    <source>
        <strain evidence="3">VKM Ac-1401</strain>
    </source>
</reference>
<dbReference type="InterPro" id="IPR006016">
    <property type="entry name" value="UspA"/>
</dbReference>
<evidence type="ECO:0000313" key="3">
    <source>
        <dbReference type="EMBL" id="GLJ76536.1"/>
    </source>
</evidence>
<dbReference type="InterPro" id="IPR014729">
    <property type="entry name" value="Rossmann-like_a/b/a_fold"/>
</dbReference>
<evidence type="ECO:0000313" key="4">
    <source>
        <dbReference type="Proteomes" id="UP001142372"/>
    </source>
</evidence>
<accession>A0A9W6H9S1</accession>
<evidence type="ECO:0000259" key="2">
    <source>
        <dbReference type="Pfam" id="PF00582"/>
    </source>
</evidence>
<dbReference type="Gene3D" id="3.40.50.620">
    <property type="entry name" value="HUPs"/>
    <property type="match status" value="1"/>
</dbReference>
<keyword evidence="4" id="KW-1185">Reference proteome</keyword>
<dbReference type="InterPro" id="IPR006015">
    <property type="entry name" value="Universal_stress_UspA"/>
</dbReference>
<sequence length="160" mass="16775">MNDNPSREPQLDDRIHSGGRIVVGVDGSATSISALRRAAHIAEGLHCNLVGVTVWQFPQSWPGYQNNGWSPENDAKSIASDAADAVFGGQPPDWYSSVVREGSPTRQLLNESTGAEMLVVGSRGLGGFAGLLLGSVSSACAAHATCPVLVVHPKQEKATK</sequence>
<feature type="domain" description="UspA" evidence="2">
    <location>
        <begin position="20"/>
        <end position="152"/>
    </location>
</feature>
<gene>
    <name evidence="3" type="ORF">GCM10017584_21100</name>
</gene>
<proteinExistence type="inferred from homology"/>
<dbReference type="SUPFAM" id="SSF52402">
    <property type="entry name" value="Adenine nucleotide alpha hydrolases-like"/>
    <property type="match status" value="1"/>
</dbReference>
<organism evidence="3 4">
    <name type="scientific">Leifsonia poae</name>
    <dbReference type="NCBI Taxonomy" id="110933"/>
    <lineage>
        <taxon>Bacteria</taxon>
        <taxon>Bacillati</taxon>
        <taxon>Actinomycetota</taxon>
        <taxon>Actinomycetes</taxon>
        <taxon>Micrococcales</taxon>
        <taxon>Microbacteriaceae</taxon>
        <taxon>Leifsonia</taxon>
    </lineage>
</organism>
<reference evidence="3" key="2">
    <citation type="submission" date="2023-01" db="EMBL/GenBank/DDBJ databases">
        <authorList>
            <person name="Sun Q."/>
            <person name="Evtushenko L."/>
        </authorList>
    </citation>
    <scope>NUCLEOTIDE SEQUENCE</scope>
    <source>
        <strain evidence="3">VKM Ac-1401</strain>
    </source>
</reference>
<dbReference type="Pfam" id="PF00582">
    <property type="entry name" value="Usp"/>
    <property type="match status" value="1"/>
</dbReference>